<evidence type="ECO:0000313" key="1">
    <source>
        <dbReference type="EMBL" id="KIU30096.1"/>
    </source>
</evidence>
<evidence type="ECO:0000313" key="2">
    <source>
        <dbReference type="Proteomes" id="UP000033203"/>
    </source>
</evidence>
<reference evidence="1 2" key="1">
    <citation type="submission" date="2015-01" db="EMBL/GenBank/DDBJ databases">
        <title>Genome of Sphingomonas taxi strain 30a.</title>
        <authorList>
            <person name="Eevers N."/>
            <person name="Van Hamme J."/>
            <person name="Bottos E."/>
            <person name="Weyens N."/>
            <person name="Vangronsveld J."/>
        </authorList>
    </citation>
    <scope>NUCLEOTIDE SEQUENCE [LARGE SCALE GENOMIC DNA]</scope>
    <source>
        <strain evidence="1 2">30a</strain>
    </source>
</reference>
<accession>A0A0D1MS22</accession>
<name>A0A0D1MS22_9SPHN</name>
<protein>
    <submittedName>
        <fullName evidence="1">Uncharacterized protein</fullName>
    </submittedName>
</protein>
<gene>
    <name evidence="1" type="ORF">SR41_01385</name>
</gene>
<sequence length="61" mass="7011">MGTAIASEDRDLPIEHAVVVDVDRLRGGMVTRNSDILRPRGHFDRLRLSPFRHSRATRLHH</sequence>
<dbReference type="Proteomes" id="UP000033203">
    <property type="component" value="Unassembled WGS sequence"/>
</dbReference>
<organism evidence="1 2">
    <name type="scientific">Sphingomonas melonis</name>
    <dbReference type="NCBI Taxonomy" id="152682"/>
    <lineage>
        <taxon>Bacteria</taxon>
        <taxon>Pseudomonadati</taxon>
        <taxon>Pseudomonadota</taxon>
        <taxon>Alphaproteobacteria</taxon>
        <taxon>Sphingomonadales</taxon>
        <taxon>Sphingomonadaceae</taxon>
        <taxon>Sphingomonas</taxon>
    </lineage>
</organism>
<comment type="caution">
    <text evidence="1">The sequence shown here is derived from an EMBL/GenBank/DDBJ whole genome shotgun (WGS) entry which is preliminary data.</text>
</comment>
<proteinExistence type="predicted"/>
<dbReference type="AlphaFoldDB" id="A0A0D1MS22"/>
<dbReference type="PATRIC" id="fig|1549858.7.peg.1934"/>
<dbReference type="EMBL" id="JXTP01000007">
    <property type="protein sequence ID" value="KIU30096.1"/>
    <property type="molecule type" value="Genomic_DNA"/>
</dbReference>